<evidence type="ECO:0000313" key="1">
    <source>
        <dbReference type="EMBL" id="MFC5632638.1"/>
    </source>
</evidence>
<accession>A0ABW0UGD8</accession>
<protein>
    <submittedName>
        <fullName evidence="1">Uncharacterized protein</fullName>
    </submittedName>
</protein>
<evidence type="ECO:0000313" key="2">
    <source>
        <dbReference type="Proteomes" id="UP001596154"/>
    </source>
</evidence>
<dbReference type="EMBL" id="JBHSNY010000001">
    <property type="protein sequence ID" value="MFC5632638.1"/>
    <property type="molecule type" value="Genomic_DNA"/>
</dbReference>
<dbReference type="RefSeq" id="WP_381016385.1">
    <property type="nucleotide sequence ID" value="NZ_JBHSNY010000001.1"/>
</dbReference>
<gene>
    <name evidence="1" type="ORF">ACFPZJ_02305</name>
</gene>
<organism evidence="1 2">
    <name type="scientific">Streptomyces bullii</name>
    <dbReference type="NCBI Taxonomy" id="349910"/>
    <lineage>
        <taxon>Bacteria</taxon>
        <taxon>Bacillati</taxon>
        <taxon>Actinomycetota</taxon>
        <taxon>Actinomycetes</taxon>
        <taxon>Kitasatosporales</taxon>
        <taxon>Streptomycetaceae</taxon>
        <taxon>Streptomyces</taxon>
    </lineage>
</organism>
<sequence length="80" mass="9539">MRTRTLSCPTCGTMQEFRLLNDEERAALRAEHGDRYYVDWYWRCTAKGCLSYYRHLKMSDGGLLPERFREEEQEETAGPR</sequence>
<proteinExistence type="predicted"/>
<comment type="caution">
    <text evidence="1">The sequence shown here is derived from an EMBL/GenBank/DDBJ whole genome shotgun (WGS) entry which is preliminary data.</text>
</comment>
<name>A0ABW0UGD8_9ACTN</name>
<dbReference type="Proteomes" id="UP001596154">
    <property type="component" value="Unassembled WGS sequence"/>
</dbReference>
<reference evidence="2" key="1">
    <citation type="journal article" date="2019" name="Int. J. Syst. Evol. Microbiol.">
        <title>The Global Catalogue of Microorganisms (GCM) 10K type strain sequencing project: providing services to taxonomists for standard genome sequencing and annotation.</title>
        <authorList>
            <consortium name="The Broad Institute Genomics Platform"/>
            <consortium name="The Broad Institute Genome Sequencing Center for Infectious Disease"/>
            <person name="Wu L."/>
            <person name="Ma J."/>
        </authorList>
    </citation>
    <scope>NUCLEOTIDE SEQUENCE [LARGE SCALE GENOMIC DNA]</scope>
    <source>
        <strain evidence="2">CGMCC 4.7248</strain>
    </source>
</reference>
<keyword evidence="2" id="KW-1185">Reference proteome</keyword>